<sequence>MADHVASIATLIDFSLAISIKLAKFVYDAKDATKSKGDLFSKAAGLQQKLVAVGKTLETRKAQIEAKPVNPNEELILNTMKDTLELCMKTVERFEKKVQSLGTETESTWWQKAILQLRLEVRGSEIKKIEEKIDTNTASLQLLLACFEPFMHESTQQLLQAGNEIISQSLSKLWEQITSCHNMINRISQDTTNRHAHASSAPNIIATTTDALEDDNADLKQMKKCIGTAESLVHSISREGSTVGRGGAGPVTQLDSNTVGNLTIEQSEEGGVILPKDAENDHPPDRD</sequence>
<evidence type="ECO:0008006" key="4">
    <source>
        <dbReference type="Google" id="ProtNLM"/>
    </source>
</evidence>
<feature type="compositionally biased region" description="Basic and acidic residues" evidence="1">
    <location>
        <begin position="276"/>
        <end position="287"/>
    </location>
</feature>
<dbReference type="EMBL" id="JAVRRA010016417">
    <property type="protein sequence ID" value="KAK5202139.1"/>
    <property type="molecule type" value="Genomic_DNA"/>
</dbReference>
<organism evidence="2 3">
    <name type="scientific">Cryomyces antarcticus</name>
    <dbReference type="NCBI Taxonomy" id="329879"/>
    <lineage>
        <taxon>Eukaryota</taxon>
        <taxon>Fungi</taxon>
        <taxon>Dikarya</taxon>
        <taxon>Ascomycota</taxon>
        <taxon>Pezizomycotina</taxon>
        <taxon>Dothideomycetes</taxon>
        <taxon>Dothideomycetes incertae sedis</taxon>
        <taxon>Cryomyces</taxon>
    </lineage>
</organism>
<accession>A0ABR0LR22</accession>
<feature type="non-terminal residue" evidence="2">
    <location>
        <position position="287"/>
    </location>
</feature>
<feature type="region of interest" description="Disordered" evidence="1">
    <location>
        <begin position="265"/>
        <end position="287"/>
    </location>
</feature>
<dbReference type="Proteomes" id="UP001357485">
    <property type="component" value="Unassembled WGS sequence"/>
</dbReference>
<evidence type="ECO:0000256" key="1">
    <source>
        <dbReference type="SAM" id="MobiDB-lite"/>
    </source>
</evidence>
<reference evidence="2 3" key="1">
    <citation type="submission" date="2023-08" db="EMBL/GenBank/DDBJ databases">
        <title>Black Yeasts Isolated from many extreme environments.</title>
        <authorList>
            <person name="Coleine C."/>
            <person name="Stajich J.E."/>
            <person name="Selbmann L."/>
        </authorList>
    </citation>
    <scope>NUCLEOTIDE SEQUENCE [LARGE SCALE GENOMIC DNA]</scope>
    <source>
        <strain evidence="2 3">CCFEE 536</strain>
    </source>
</reference>
<evidence type="ECO:0000313" key="3">
    <source>
        <dbReference type="Proteomes" id="UP001357485"/>
    </source>
</evidence>
<comment type="caution">
    <text evidence="2">The sequence shown here is derived from an EMBL/GenBank/DDBJ whole genome shotgun (WGS) entry which is preliminary data.</text>
</comment>
<protein>
    <recommendedName>
        <fullName evidence="4">Fungal N-terminal domain-containing protein</fullName>
    </recommendedName>
</protein>
<proteinExistence type="predicted"/>
<name>A0ABR0LR22_9PEZI</name>
<keyword evidence="3" id="KW-1185">Reference proteome</keyword>
<evidence type="ECO:0000313" key="2">
    <source>
        <dbReference type="EMBL" id="KAK5202139.1"/>
    </source>
</evidence>
<gene>
    <name evidence="2" type="ORF">LTR16_000272</name>
</gene>